<proteinExistence type="predicted"/>
<reference evidence="1 2" key="1">
    <citation type="submission" date="2019-02" db="EMBL/GenBank/DDBJ databases">
        <title>Sequencing the genomes of 1000 actinobacteria strains.</title>
        <authorList>
            <person name="Klenk H.-P."/>
        </authorList>
    </citation>
    <scope>NUCLEOTIDE SEQUENCE [LARGE SCALE GENOMIC DNA]</scope>
    <source>
        <strain evidence="1 2">DSM 45779</strain>
    </source>
</reference>
<accession>A0A4Q7UZE7</accession>
<dbReference type="AlphaFoldDB" id="A0A4Q7UZE7"/>
<evidence type="ECO:0000313" key="2">
    <source>
        <dbReference type="Proteomes" id="UP000291591"/>
    </source>
</evidence>
<organism evidence="1 2">
    <name type="scientific">Pseudonocardia sediminis</name>
    <dbReference type="NCBI Taxonomy" id="1397368"/>
    <lineage>
        <taxon>Bacteria</taxon>
        <taxon>Bacillati</taxon>
        <taxon>Actinomycetota</taxon>
        <taxon>Actinomycetes</taxon>
        <taxon>Pseudonocardiales</taxon>
        <taxon>Pseudonocardiaceae</taxon>
        <taxon>Pseudonocardia</taxon>
    </lineage>
</organism>
<name>A0A4Q7UZE7_PSEST</name>
<comment type="caution">
    <text evidence="1">The sequence shown here is derived from an EMBL/GenBank/DDBJ whole genome shotgun (WGS) entry which is preliminary data.</text>
</comment>
<protein>
    <submittedName>
        <fullName evidence="1">Putative membrane protein</fullName>
    </submittedName>
</protein>
<evidence type="ECO:0000313" key="1">
    <source>
        <dbReference type="EMBL" id="RZT86514.1"/>
    </source>
</evidence>
<sequence length="178" mass="17640">MSCPTGRAPGLTLVRSGYRSQMRTSSPDLLRAAALGVASGARSTSGVAAAAWTSTPKDDGPARLLGTTAGRAVTAVALLGESGADKHPSVPSRLAPAGLGGRLVLGAAAAFVVALRDRRTPWPAVFVAVLGAGTSAWGGSRLRATASGQLGADLPGALTEDALAVLLAAYGARRPATT</sequence>
<dbReference type="EMBL" id="SHKL01000001">
    <property type="protein sequence ID" value="RZT86514.1"/>
    <property type="molecule type" value="Genomic_DNA"/>
</dbReference>
<keyword evidence="2" id="KW-1185">Reference proteome</keyword>
<dbReference type="Proteomes" id="UP000291591">
    <property type="component" value="Unassembled WGS sequence"/>
</dbReference>
<gene>
    <name evidence="1" type="ORF">EV383_3411</name>
</gene>